<reference evidence="1 2" key="1">
    <citation type="submission" date="2019-12" db="EMBL/GenBank/DDBJ databases">
        <title>Whole-genome analyses of novel actinobacteria.</title>
        <authorList>
            <person name="Sahin N."/>
            <person name="Saygin H."/>
        </authorList>
    </citation>
    <scope>NUCLEOTIDE SEQUENCE [LARGE SCALE GENOMIC DNA]</scope>
    <source>
        <strain evidence="1 2">KC615</strain>
    </source>
</reference>
<proteinExistence type="predicted"/>
<comment type="caution">
    <text evidence="1">The sequence shown here is derived from an EMBL/GenBank/DDBJ whole genome shotgun (WGS) entry which is preliminary data.</text>
</comment>
<dbReference type="Proteomes" id="UP000430692">
    <property type="component" value="Unassembled WGS sequence"/>
</dbReference>
<dbReference type="RefSeq" id="WP_160802924.1">
    <property type="nucleotide sequence ID" value="NZ_WUUL01000016.1"/>
</dbReference>
<sequence>MATSLDPKTCREITNKLREGSRPLKDAAAVFHAMSIFSAEFAKANLGNFVFPAWDSLTRKDIEILDEVTKMAGLQHPE</sequence>
<protein>
    <submittedName>
        <fullName evidence="1">Uncharacterized protein</fullName>
    </submittedName>
</protein>
<evidence type="ECO:0000313" key="1">
    <source>
        <dbReference type="EMBL" id="MXQ55571.1"/>
    </source>
</evidence>
<evidence type="ECO:0000313" key="2">
    <source>
        <dbReference type="Proteomes" id="UP000430692"/>
    </source>
</evidence>
<dbReference type="EMBL" id="WUUL01000016">
    <property type="protein sequence ID" value="MXQ55571.1"/>
    <property type="molecule type" value="Genomic_DNA"/>
</dbReference>
<name>A0A6I4VXW5_9BACL</name>
<accession>A0A6I4VXW5</accession>
<keyword evidence="2" id="KW-1185">Reference proteome</keyword>
<organism evidence="1 2">
    <name type="scientific">Shimazuella alba</name>
    <dbReference type="NCBI Taxonomy" id="2690964"/>
    <lineage>
        <taxon>Bacteria</taxon>
        <taxon>Bacillati</taxon>
        <taxon>Bacillota</taxon>
        <taxon>Bacilli</taxon>
        <taxon>Bacillales</taxon>
        <taxon>Thermoactinomycetaceae</taxon>
        <taxon>Shimazuella</taxon>
    </lineage>
</organism>
<gene>
    <name evidence="1" type="ORF">GSM42_17960</name>
</gene>
<dbReference type="AlphaFoldDB" id="A0A6I4VXW5"/>